<reference evidence="2" key="1">
    <citation type="journal article" date="2013" name="Nature">
        <title>Pan genome of the phytoplankton Emiliania underpins its global distribution.</title>
        <authorList>
            <person name="Read B.A."/>
            <person name="Kegel J."/>
            <person name="Klute M.J."/>
            <person name="Kuo A."/>
            <person name="Lefebvre S.C."/>
            <person name="Maumus F."/>
            <person name="Mayer C."/>
            <person name="Miller J."/>
            <person name="Monier A."/>
            <person name="Salamov A."/>
            <person name="Young J."/>
            <person name="Aguilar M."/>
            <person name="Claverie J.M."/>
            <person name="Frickenhaus S."/>
            <person name="Gonzalez K."/>
            <person name="Herman E.K."/>
            <person name="Lin Y.C."/>
            <person name="Napier J."/>
            <person name="Ogata H."/>
            <person name="Sarno A.F."/>
            <person name="Shmutz J."/>
            <person name="Schroeder D."/>
            <person name="de Vargas C."/>
            <person name="Verret F."/>
            <person name="von Dassow P."/>
            <person name="Valentin K."/>
            <person name="Van de Peer Y."/>
            <person name="Wheeler G."/>
            <person name="Dacks J.B."/>
            <person name="Delwiche C.F."/>
            <person name="Dyhrman S.T."/>
            <person name="Glockner G."/>
            <person name="John U."/>
            <person name="Richards T."/>
            <person name="Worden A.Z."/>
            <person name="Zhang X."/>
            <person name="Grigoriev I.V."/>
            <person name="Allen A.E."/>
            <person name="Bidle K."/>
            <person name="Borodovsky M."/>
            <person name="Bowler C."/>
            <person name="Brownlee C."/>
            <person name="Cock J.M."/>
            <person name="Elias M."/>
            <person name="Gladyshev V.N."/>
            <person name="Groth M."/>
            <person name="Guda C."/>
            <person name="Hadaegh A."/>
            <person name="Iglesias-Rodriguez M.D."/>
            <person name="Jenkins J."/>
            <person name="Jones B.M."/>
            <person name="Lawson T."/>
            <person name="Leese F."/>
            <person name="Lindquist E."/>
            <person name="Lobanov A."/>
            <person name="Lomsadze A."/>
            <person name="Malik S.B."/>
            <person name="Marsh M.E."/>
            <person name="Mackinder L."/>
            <person name="Mock T."/>
            <person name="Mueller-Roeber B."/>
            <person name="Pagarete A."/>
            <person name="Parker M."/>
            <person name="Probert I."/>
            <person name="Quesneville H."/>
            <person name="Raines C."/>
            <person name="Rensing S.A."/>
            <person name="Riano-Pachon D.M."/>
            <person name="Richier S."/>
            <person name="Rokitta S."/>
            <person name="Shiraiwa Y."/>
            <person name="Soanes D.M."/>
            <person name="van der Giezen M."/>
            <person name="Wahlund T.M."/>
            <person name="Williams B."/>
            <person name="Wilson W."/>
            <person name="Wolfe G."/>
            <person name="Wurch L.L."/>
        </authorList>
    </citation>
    <scope>NUCLEOTIDE SEQUENCE</scope>
</reference>
<keyword evidence="2" id="KW-1185">Reference proteome</keyword>
<evidence type="ECO:0000313" key="2">
    <source>
        <dbReference type="Proteomes" id="UP000013827"/>
    </source>
</evidence>
<dbReference type="HOGENOM" id="CLU_086176_1_0_1"/>
<dbReference type="OMA" id="WFTIRTS"/>
<name>A0A0D3KVE9_EMIH1</name>
<protein>
    <submittedName>
        <fullName evidence="1">Uncharacterized protein</fullName>
    </submittedName>
</protein>
<sequence length="242" mass="26122">MDALSLLVSIVAFRSAGSSSAVRSSSIAFCRGGKLACLIEGEVDEEAMLARSTFPIKPPALIARAKQVLEAGVGTKDGGECLAPDFEFCAAVVGPLGREEYLAALGTFKLEDAFPDINPNYYGFRVDPFEPNRVWFMSRSTATHTGPLLGKPPTGKKLSLPPQQFHLDFNEGGLLREIGFYVVDRRQGNTGGLGGAFGYFFGTGNPLPIPECQPYKPSKRFRLLNFAGRIGTRLKKLKGGDL</sequence>
<evidence type="ECO:0000313" key="1">
    <source>
        <dbReference type="EnsemblProtists" id="EOD39734"/>
    </source>
</evidence>
<organism evidence="1 2">
    <name type="scientific">Emiliania huxleyi (strain CCMP1516)</name>
    <dbReference type="NCBI Taxonomy" id="280463"/>
    <lineage>
        <taxon>Eukaryota</taxon>
        <taxon>Haptista</taxon>
        <taxon>Haptophyta</taxon>
        <taxon>Prymnesiophyceae</taxon>
        <taxon>Isochrysidales</taxon>
        <taxon>Noelaerhabdaceae</taxon>
        <taxon>Emiliania</taxon>
    </lineage>
</organism>
<dbReference type="AlphaFoldDB" id="A0A0D3KVE9"/>
<dbReference type="InterPro" id="IPR032710">
    <property type="entry name" value="NTF2-like_dom_sf"/>
</dbReference>
<dbReference type="Proteomes" id="UP000013827">
    <property type="component" value="Unassembled WGS sequence"/>
</dbReference>
<dbReference type="KEGG" id="ehx:EMIHUDRAFT_251416"/>
<reference evidence="1" key="2">
    <citation type="submission" date="2024-10" db="UniProtKB">
        <authorList>
            <consortium name="EnsemblProtists"/>
        </authorList>
    </citation>
    <scope>IDENTIFICATION</scope>
</reference>
<dbReference type="EnsemblProtists" id="EOD39734">
    <property type="protein sequence ID" value="EOD39734"/>
    <property type="gene ID" value="EMIHUDRAFT_251416"/>
</dbReference>
<dbReference type="GeneID" id="17285005"/>
<accession>A0A0D3KVE9</accession>
<proteinExistence type="predicted"/>
<dbReference type="eggNOG" id="ENOG502RZ34">
    <property type="taxonomic scope" value="Eukaryota"/>
</dbReference>
<dbReference type="SUPFAM" id="SSF54427">
    <property type="entry name" value="NTF2-like"/>
    <property type="match status" value="1"/>
</dbReference>
<dbReference type="RefSeq" id="XP_005792163.1">
    <property type="nucleotide sequence ID" value="XM_005792106.1"/>
</dbReference>
<dbReference type="PaxDb" id="2903-EOD39734"/>
<dbReference type="Gene3D" id="3.10.450.50">
    <property type="match status" value="1"/>
</dbReference>